<evidence type="ECO:0000256" key="1">
    <source>
        <dbReference type="ARBA" id="ARBA00022801"/>
    </source>
</evidence>
<dbReference type="PROSITE" id="PS51762">
    <property type="entry name" value="GH16_2"/>
    <property type="match status" value="1"/>
</dbReference>
<feature type="non-terminal residue" evidence="4">
    <location>
        <position position="204"/>
    </location>
</feature>
<keyword evidence="1 4" id="KW-0378">Hydrolase</keyword>
<dbReference type="Gene3D" id="2.60.120.200">
    <property type="match status" value="1"/>
</dbReference>
<dbReference type="InterPro" id="IPR000757">
    <property type="entry name" value="Beta-glucanase-like"/>
</dbReference>
<dbReference type="GO" id="GO:0005975">
    <property type="term" value="P:carbohydrate metabolic process"/>
    <property type="evidence" value="ECO:0007669"/>
    <property type="project" value="InterPro"/>
</dbReference>
<dbReference type="InterPro" id="IPR044791">
    <property type="entry name" value="Beta-glucanase/XTH"/>
</dbReference>
<gene>
    <name evidence="4" type="primary">XTH8_2</name>
    <name evidence="4" type="ORF">g.62760</name>
</gene>
<dbReference type="EMBL" id="GDJX01025940">
    <property type="protein sequence ID" value="JAT41996.1"/>
    <property type="molecule type" value="Transcribed_RNA"/>
</dbReference>
<sequence length="204" mass="23293">ESMVSLLALPFLSEPCYASPRPPVKLQPVSYNNKNERSSGVSPAYTRAYIYQRDLPQRFRAWQQHSAETSHREPHTFLLSHWSRQEGEMGRPWLPSAWPLLLLLSVAGYMASSAASDGSFSFEDNFEIMWAEDHFKTSPDGQAWYLYLDKKTGCGFQTKQRYRFGWFSMKLKLVGGDSAGVVTAYYMCSDQGAAPDRDEVDFEF</sequence>
<organism evidence="4">
    <name type="scientific">Anthurium amnicola</name>
    <dbReference type="NCBI Taxonomy" id="1678845"/>
    <lineage>
        <taxon>Eukaryota</taxon>
        <taxon>Viridiplantae</taxon>
        <taxon>Streptophyta</taxon>
        <taxon>Embryophyta</taxon>
        <taxon>Tracheophyta</taxon>
        <taxon>Spermatophyta</taxon>
        <taxon>Magnoliopsida</taxon>
        <taxon>Liliopsida</taxon>
        <taxon>Araceae</taxon>
        <taxon>Pothoideae</taxon>
        <taxon>Potheae</taxon>
        <taxon>Anthurium</taxon>
    </lineage>
</organism>
<dbReference type="SUPFAM" id="SSF49899">
    <property type="entry name" value="Concanavalin A-like lectins/glucanases"/>
    <property type="match status" value="1"/>
</dbReference>
<evidence type="ECO:0000256" key="2">
    <source>
        <dbReference type="ARBA" id="ARBA00023295"/>
    </source>
</evidence>
<evidence type="ECO:0000313" key="4">
    <source>
        <dbReference type="EMBL" id="JAT41996.1"/>
    </source>
</evidence>
<dbReference type="GO" id="GO:0004553">
    <property type="term" value="F:hydrolase activity, hydrolyzing O-glycosyl compounds"/>
    <property type="evidence" value="ECO:0007669"/>
    <property type="project" value="InterPro"/>
</dbReference>
<dbReference type="AlphaFoldDB" id="A0A1D1XI04"/>
<proteinExistence type="predicted"/>
<evidence type="ECO:0000259" key="3">
    <source>
        <dbReference type="PROSITE" id="PS51762"/>
    </source>
</evidence>
<feature type="non-terminal residue" evidence="4">
    <location>
        <position position="1"/>
    </location>
</feature>
<dbReference type="PANTHER" id="PTHR31062">
    <property type="entry name" value="XYLOGLUCAN ENDOTRANSGLUCOSYLASE/HYDROLASE PROTEIN 8-RELATED"/>
    <property type="match status" value="1"/>
</dbReference>
<dbReference type="InterPro" id="IPR013320">
    <property type="entry name" value="ConA-like_dom_sf"/>
</dbReference>
<accession>A0A1D1XI04</accession>
<reference evidence="4" key="1">
    <citation type="submission" date="2015-07" db="EMBL/GenBank/DDBJ databases">
        <title>Transcriptome Assembly of Anthurium amnicola.</title>
        <authorList>
            <person name="Suzuki J."/>
        </authorList>
    </citation>
    <scope>NUCLEOTIDE SEQUENCE</scope>
</reference>
<dbReference type="Pfam" id="PF00722">
    <property type="entry name" value="Glyco_hydro_16"/>
    <property type="match status" value="1"/>
</dbReference>
<feature type="domain" description="GH16" evidence="3">
    <location>
        <begin position="80"/>
        <end position="204"/>
    </location>
</feature>
<keyword evidence="2" id="KW-0326">Glycosidase</keyword>
<name>A0A1D1XI04_9ARAE</name>
<protein>
    <submittedName>
        <fullName evidence="4">Putative xyloglucan endotransglucosylase/hydrolase protein 8</fullName>
    </submittedName>
</protein>